<proteinExistence type="predicted"/>
<reference evidence="3" key="1">
    <citation type="submission" date="2019-06" db="EMBL/GenBank/DDBJ databases">
        <authorList>
            <person name="Deangelis K."/>
            <person name="Huntemann M."/>
            <person name="Clum A."/>
            <person name="Pillay M."/>
            <person name="Palaniappan K."/>
            <person name="Varghese N."/>
            <person name="Mikhailova N."/>
            <person name="Stamatis D."/>
            <person name="Reddy T."/>
            <person name="Daum C."/>
            <person name="Shapiro N."/>
            <person name="Ivanova N."/>
            <person name="Kyrpides N."/>
            <person name="Woyke T."/>
        </authorList>
    </citation>
    <scope>NUCLEOTIDE SEQUENCE [LARGE SCALE GENOMIC DNA]</scope>
    <source>
        <strain evidence="3">128R</strain>
    </source>
</reference>
<accession>A0A559SH35</accession>
<comment type="caution">
    <text evidence="3">The sequence shown here is derived from an EMBL/GenBank/DDBJ whole genome shotgun (WGS) entry which is preliminary data.</text>
</comment>
<dbReference type="GO" id="GO:0006260">
    <property type="term" value="P:DNA replication"/>
    <property type="evidence" value="ECO:0007669"/>
    <property type="project" value="UniProtKB-KW"/>
</dbReference>
<protein>
    <submittedName>
        <fullName evidence="3">IncFII RepA protein family protein</fullName>
    </submittedName>
</protein>
<organism evidence="3">
    <name type="scientific">Serratia fonticola</name>
    <dbReference type="NCBI Taxonomy" id="47917"/>
    <lineage>
        <taxon>Bacteria</taxon>
        <taxon>Pseudomonadati</taxon>
        <taxon>Pseudomonadota</taxon>
        <taxon>Gammaproteobacteria</taxon>
        <taxon>Enterobacterales</taxon>
        <taxon>Yersiniaceae</taxon>
        <taxon>Serratia</taxon>
    </lineage>
</organism>
<sequence>MSAGVTSKSPDNLSNDPSWENINVDALERAASDDTYWQWIDEPQTQSLPKPTKRRRGEHSTACKCPHPQYIRPEQYKPLSGEFGHGYRRLVKRDKKSGRVSLRMRLSRHPYFVQMRRVAGRSRDFRPERRNLLDAIPALLICVADRATNIVTMNVSRLAGELSPKDEDGNVIPETAVTVRRVCTLIQELIRFGLLELPEGVQWDSFNRYWYPKHVVLSEQFWKLVGVNVDKLYAQQQERLAAEADGLLAPGEDISVSAARKRWYARMRHATLIRRRENALKQKRAKKLGTLEFDDRLYAMADHLTKTLPADQLYQMTPDEFERLAHMRLYQLNLGLEHAPPDNAH</sequence>
<name>A0A559SH35_SERFO</name>
<dbReference type="EMBL" id="VISQ01000002">
    <property type="protein sequence ID" value="TVZ61640.1"/>
    <property type="molecule type" value="Genomic_DNA"/>
</dbReference>
<reference evidence="3" key="2">
    <citation type="submission" date="2019-08" db="EMBL/GenBank/DDBJ databases">
        <title>Investigation of anaerobic lignin degradation for improved lignocellulosic biofuels.</title>
        <authorList>
            <person name="Deangelis K.PhD."/>
        </authorList>
    </citation>
    <scope>NUCLEOTIDE SEQUENCE [LARGE SCALE GENOMIC DNA]</scope>
    <source>
        <strain evidence="3">128R</strain>
    </source>
</reference>
<dbReference type="InterPro" id="IPR003446">
    <property type="entry name" value="Plasmid_replication_init_RepA"/>
</dbReference>
<evidence type="ECO:0000313" key="3">
    <source>
        <dbReference type="EMBL" id="TVZ61640.1"/>
    </source>
</evidence>
<dbReference type="AlphaFoldDB" id="A0A559SH35"/>
<dbReference type="GO" id="GO:0006276">
    <property type="term" value="P:plasmid maintenance"/>
    <property type="evidence" value="ECO:0007669"/>
    <property type="project" value="InterPro"/>
</dbReference>
<evidence type="ECO:0000256" key="1">
    <source>
        <dbReference type="ARBA" id="ARBA00022705"/>
    </source>
</evidence>
<evidence type="ECO:0000256" key="2">
    <source>
        <dbReference type="SAM" id="MobiDB-lite"/>
    </source>
</evidence>
<feature type="region of interest" description="Disordered" evidence="2">
    <location>
        <begin position="42"/>
        <end position="61"/>
    </location>
</feature>
<keyword evidence="1" id="KW-0235">DNA replication</keyword>
<gene>
    <name evidence="3" type="ORF">FHU10_5338</name>
</gene>
<dbReference type="NCBIfam" id="NF040977">
    <property type="entry name" value="RepA_IncFII_LM"/>
    <property type="match status" value="1"/>
</dbReference>